<feature type="domain" description="AMP-dependent synthetase/ligase" evidence="1">
    <location>
        <begin position="12"/>
        <end position="344"/>
    </location>
</feature>
<protein>
    <submittedName>
        <fullName evidence="3">Bile acid-coenzyme A ligase</fullName>
        <ecNumber evidence="3">6.-.-.-</ecNumber>
    </submittedName>
</protein>
<evidence type="ECO:0000259" key="1">
    <source>
        <dbReference type="Pfam" id="PF00501"/>
    </source>
</evidence>
<dbReference type="InterPro" id="IPR042099">
    <property type="entry name" value="ANL_N_sf"/>
</dbReference>
<dbReference type="EMBL" id="WEGI01000010">
    <property type="protein sequence ID" value="MQY29224.1"/>
    <property type="molecule type" value="Genomic_DNA"/>
</dbReference>
<dbReference type="InterPro" id="IPR045851">
    <property type="entry name" value="AMP-bd_C_sf"/>
</dbReference>
<keyword evidence="4" id="KW-1185">Reference proteome</keyword>
<dbReference type="Pfam" id="PF13193">
    <property type="entry name" value="AMP-binding_C"/>
    <property type="match status" value="1"/>
</dbReference>
<comment type="caution">
    <text evidence="3">The sequence shown here is derived from an EMBL/GenBank/DDBJ whole genome shotgun (WGS) entry which is preliminary data.</text>
</comment>
<organism evidence="3 4">
    <name type="scientific">Nocardia aurantia</name>
    <dbReference type="NCBI Taxonomy" id="2585199"/>
    <lineage>
        <taxon>Bacteria</taxon>
        <taxon>Bacillati</taxon>
        <taxon>Actinomycetota</taxon>
        <taxon>Actinomycetes</taxon>
        <taxon>Mycobacteriales</taxon>
        <taxon>Nocardiaceae</taxon>
        <taxon>Nocardia</taxon>
    </lineage>
</organism>
<evidence type="ECO:0000313" key="4">
    <source>
        <dbReference type="Proteomes" id="UP000431401"/>
    </source>
</evidence>
<dbReference type="OrthoDB" id="9803968at2"/>
<dbReference type="Pfam" id="PF00501">
    <property type="entry name" value="AMP-binding"/>
    <property type="match status" value="1"/>
</dbReference>
<name>A0A7K0DWL2_9NOCA</name>
<dbReference type="AlphaFoldDB" id="A0A7K0DWL2"/>
<dbReference type="Gene3D" id="3.30.300.30">
    <property type="match status" value="1"/>
</dbReference>
<proteinExistence type="predicted"/>
<dbReference type="InterPro" id="IPR050237">
    <property type="entry name" value="ATP-dep_AMP-bd_enzyme"/>
</dbReference>
<sequence length="488" mass="53164">MTEPVSHARRIRERAAAHPGQPVYRHIAADGAEPVFDWRWLDRRSDQVAGALAERGLGHGDRLGLALRNSPQFVLSVFAAWKLGAVPVPMRWDLPDWELDRVREVVRPAVHLDRGELPWLDGTAGREPVALPDIVSPHTHGICSSGATGTPKVIMGTSPSVCGPHYNRPLADVWQRVPPIPSPQTILVLAPMYHINAFSTLNNLLGGDRLVVLERFDAARVVDVIERYRVSTFTATPIMLQRIADVPGIERRDLSSIEWIMQGAAPMPASLTRRWCELVGPEKIIMAYGSSEGVGITAIRGDEWLTHPGSVGRGIWGTEVRVLDDAGASVPDGQLGEIFLRMPGSDRARYLGATPQLTPTPDGFRSIGDLGHLDADGFLYLADRRADLIVSGGANIFPAEVETALIDHPKVADVVVIGLRDEQWGRRVHALIQPADAADPPGLAEIRAFAKSRLAAYKVPKSIEIVETIPRSEATKVNRGRLLAARGG</sequence>
<dbReference type="EC" id="6.-.-.-" evidence="3"/>
<evidence type="ECO:0000313" key="3">
    <source>
        <dbReference type="EMBL" id="MQY29224.1"/>
    </source>
</evidence>
<dbReference type="PANTHER" id="PTHR43767">
    <property type="entry name" value="LONG-CHAIN-FATTY-ACID--COA LIGASE"/>
    <property type="match status" value="1"/>
</dbReference>
<keyword evidence="3" id="KW-0436">Ligase</keyword>
<dbReference type="InterPro" id="IPR000873">
    <property type="entry name" value="AMP-dep_synth/lig_dom"/>
</dbReference>
<dbReference type="PANTHER" id="PTHR43767:SF1">
    <property type="entry name" value="NONRIBOSOMAL PEPTIDE SYNTHASE PES1 (EUROFUNG)-RELATED"/>
    <property type="match status" value="1"/>
</dbReference>
<feature type="domain" description="AMP-binding enzyme C-terminal" evidence="2">
    <location>
        <begin position="400"/>
        <end position="474"/>
    </location>
</feature>
<evidence type="ECO:0000259" key="2">
    <source>
        <dbReference type="Pfam" id="PF13193"/>
    </source>
</evidence>
<dbReference type="SUPFAM" id="SSF56801">
    <property type="entry name" value="Acetyl-CoA synthetase-like"/>
    <property type="match status" value="1"/>
</dbReference>
<dbReference type="InterPro" id="IPR025110">
    <property type="entry name" value="AMP-bd_C"/>
</dbReference>
<gene>
    <name evidence="3" type="primary">baiB_3</name>
    <name evidence="3" type="ORF">NRB56_48140</name>
</gene>
<dbReference type="Proteomes" id="UP000431401">
    <property type="component" value="Unassembled WGS sequence"/>
</dbReference>
<dbReference type="GO" id="GO:0016878">
    <property type="term" value="F:acid-thiol ligase activity"/>
    <property type="evidence" value="ECO:0007669"/>
    <property type="project" value="UniProtKB-ARBA"/>
</dbReference>
<dbReference type="Gene3D" id="3.40.50.12780">
    <property type="entry name" value="N-terminal domain of ligase-like"/>
    <property type="match status" value="1"/>
</dbReference>
<accession>A0A7K0DWL2</accession>
<reference evidence="3 4" key="1">
    <citation type="submission" date="2019-10" db="EMBL/GenBank/DDBJ databases">
        <title>Nocardia macrotermitis sp. nov. and Nocardia aurantia sp. nov., isolated from the gut of fungus growing-termite Macrotermes natalensis.</title>
        <authorList>
            <person name="Benndorf R."/>
            <person name="Schwitalla J."/>
            <person name="Martin K."/>
            <person name="De Beer W."/>
            <person name="Kaster A.-K."/>
            <person name="Vollmers J."/>
            <person name="Poulsen M."/>
            <person name="Beemelmanns C."/>
        </authorList>
    </citation>
    <scope>NUCLEOTIDE SEQUENCE [LARGE SCALE GENOMIC DNA]</scope>
    <source>
        <strain evidence="3 4">RB56</strain>
    </source>
</reference>
<dbReference type="RefSeq" id="WP_153345802.1">
    <property type="nucleotide sequence ID" value="NZ_WEGI01000010.1"/>
</dbReference>